<proteinExistence type="predicted"/>
<name>A0A075X153_9BACT</name>
<sequence length="624" mass="68963">MKKKGFALVTALILCFVLSIIGTAAITLSYISYQTSVSEKNFYLAEKAANVCLLAAMDEINRTGFCSNQEFTNSGLGYTLPYGTTCKVTSTQSTNICFLRAEGQARNSRVFKTTIIQGFYGAGLYTVRGGVNANYRGGLLTGCDGENNCTVPAFIASSGTINLGSTTPRYCPQSSNIGIWGNPPTYTNAAFRDLVPLFFNVNCFASNFYDTTLRCNYGLTDALRDTYGWVYRRNAQSYFTPYPNTQTSNNATDFYFSSYGEPVINSALKADLQNYSSLSGNCLFTSNANSYDFSTFCSNFYNPNCGNYTIVFTRTTSISLSGSLPLTCGSNDISSLWLTILLPRGGSLNNVNGGLPVSQTSLGEWKYRLNIYSGGALNISGSLNYVRILSTATINVSSGVNIRNSTIIQTLNSETENNNANSPQNFIGNGQINLYDSKIITRHIRFTNGNLYVYRTLLYLYANACPNCVRNTSDPNQNPCYTGSNYYRCGWYGGNYNAYVGMYQNGTYVLSDGTPLTSIIINNNSIVRSESFYIAGIYFGQDVNYLVGSTNVIKGFLVRNFPSNLSLQIGFTDSTNFQFKLDAINSLRYDPVSRRGFWFVRKVNCIREKPTPAYFSVITRMTTW</sequence>
<dbReference type="EMBL" id="CP008796">
    <property type="protein sequence ID" value="AIH04732.1"/>
    <property type="molecule type" value="Genomic_DNA"/>
</dbReference>
<dbReference type="PaxDb" id="289377-HL41_08795"/>
<organism evidence="1 2">
    <name type="scientific">Thermodesulfobacterium commune DSM 2178</name>
    <dbReference type="NCBI Taxonomy" id="289377"/>
    <lineage>
        <taxon>Bacteria</taxon>
        <taxon>Pseudomonadati</taxon>
        <taxon>Thermodesulfobacteriota</taxon>
        <taxon>Thermodesulfobacteria</taxon>
        <taxon>Thermodesulfobacteriales</taxon>
        <taxon>Thermodesulfobacteriaceae</taxon>
        <taxon>Thermodesulfobacterium</taxon>
    </lineage>
</organism>
<gene>
    <name evidence="1" type="ORF">HL41_08795</name>
</gene>
<keyword evidence="2" id="KW-1185">Reference proteome</keyword>
<dbReference type="RefSeq" id="WP_038061407.1">
    <property type="nucleotide sequence ID" value="NZ_CP008796.1"/>
</dbReference>
<dbReference type="OrthoDB" id="9798133at2"/>
<dbReference type="KEGG" id="tcm:HL41_08795"/>
<evidence type="ECO:0000313" key="1">
    <source>
        <dbReference type="EMBL" id="AIH04732.1"/>
    </source>
</evidence>
<dbReference type="HOGENOM" id="CLU_438010_0_0_0"/>
<reference evidence="1 2" key="1">
    <citation type="journal article" date="2015" name="Genome Announc.">
        <title>Genome Sequence of a Sulfate-Reducing Thermophilic Bacterium, Thermodesulfobacterium commune DSM 2178T (Phylum Thermodesulfobacteria).</title>
        <authorList>
            <person name="Bhatnagar S."/>
            <person name="Badger J.H."/>
            <person name="Madupu R."/>
            <person name="Khouri H.M."/>
            <person name="O'Connor E.M."/>
            <person name="Robb F.T."/>
            <person name="Ward N.L."/>
            <person name="Eisen J.A."/>
        </authorList>
    </citation>
    <scope>NUCLEOTIDE SEQUENCE [LARGE SCALE GENOMIC DNA]</scope>
    <source>
        <strain evidence="1 2">DSM 2178</strain>
    </source>
</reference>
<protein>
    <submittedName>
        <fullName evidence="1">Uncharacterized protein</fullName>
    </submittedName>
</protein>
<dbReference type="AlphaFoldDB" id="A0A075X153"/>
<evidence type="ECO:0000313" key="2">
    <source>
        <dbReference type="Proteomes" id="UP000028481"/>
    </source>
</evidence>
<dbReference type="Proteomes" id="UP000028481">
    <property type="component" value="Chromosome"/>
</dbReference>
<dbReference type="STRING" id="289377.HL41_08795"/>
<accession>A0A075X153</accession>
<dbReference type="eggNOG" id="ENOG5033WCY">
    <property type="taxonomic scope" value="Bacteria"/>
</dbReference>